<name>A0A1M6MN95_9BACL</name>
<dbReference type="FunFam" id="3.40.50.10470:FF:000003">
    <property type="entry name" value="Methylthioribose-1-phosphate isomerase"/>
    <property type="match status" value="1"/>
</dbReference>
<dbReference type="OrthoDB" id="9803436at2"/>
<comment type="function">
    <text evidence="5">Catalyzes the interconversion of methylthioribose-1-phosphate (MTR-1-P) into methylthioribulose-1-phosphate (MTRu-1-P).</text>
</comment>
<dbReference type="HAMAP" id="MF_01678">
    <property type="entry name" value="Salvage_MtnA"/>
    <property type="match status" value="1"/>
</dbReference>
<comment type="catalytic activity">
    <reaction evidence="5">
        <text>5-(methylsulfanyl)-alpha-D-ribose 1-phosphate = 5-(methylsulfanyl)-D-ribulose 1-phosphate</text>
        <dbReference type="Rhea" id="RHEA:19989"/>
        <dbReference type="ChEBI" id="CHEBI:58533"/>
        <dbReference type="ChEBI" id="CHEBI:58548"/>
        <dbReference type="EC" id="5.3.1.23"/>
    </reaction>
</comment>
<keyword evidence="7" id="KW-1185">Reference proteome</keyword>
<dbReference type="InterPro" id="IPR005251">
    <property type="entry name" value="IF-M1Pi"/>
</dbReference>
<evidence type="ECO:0000313" key="6">
    <source>
        <dbReference type="EMBL" id="SHJ84856.1"/>
    </source>
</evidence>
<comment type="similarity">
    <text evidence="5">Belongs to the EIF-2B alpha/beta/delta subunits family. MtnA subfamily.</text>
</comment>
<dbReference type="EMBL" id="FRAF01000004">
    <property type="protein sequence ID" value="SHJ84856.1"/>
    <property type="molecule type" value="Genomic_DNA"/>
</dbReference>
<comment type="subcellular location">
    <subcellularLocation>
        <location evidence="1">Cytoplasm</location>
    </subcellularLocation>
</comment>
<dbReference type="PANTHER" id="PTHR43475:SF1">
    <property type="entry name" value="METHYLTHIORIBOSE-1-PHOSPHATE ISOMERASE"/>
    <property type="match status" value="1"/>
</dbReference>
<feature type="active site" description="Proton donor" evidence="5">
    <location>
        <position position="241"/>
    </location>
</feature>
<feature type="binding site" evidence="5">
    <location>
        <position position="90"/>
    </location>
    <ligand>
        <name>substrate</name>
    </ligand>
</feature>
<dbReference type="InterPro" id="IPR027363">
    <property type="entry name" value="M1Pi_N"/>
</dbReference>
<dbReference type="UniPathway" id="UPA00904">
    <property type="reaction ID" value="UER00874"/>
</dbReference>
<dbReference type="NCBIfam" id="TIGR00512">
    <property type="entry name" value="salvage_mtnA"/>
    <property type="match status" value="1"/>
</dbReference>
<dbReference type="InterPro" id="IPR037171">
    <property type="entry name" value="NagB/RpiA_transferase-like"/>
</dbReference>
<evidence type="ECO:0000256" key="4">
    <source>
        <dbReference type="ARBA" id="ARBA00023235"/>
    </source>
</evidence>
<dbReference type="STRING" id="1830138.SAMN05443507_104120"/>
<keyword evidence="2" id="KW-0963">Cytoplasm</keyword>
<keyword evidence="5" id="KW-0486">Methionine biosynthesis</keyword>
<accession>A0A1M6MN95</accession>
<dbReference type="AlphaFoldDB" id="A0A1M6MN95"/>
<keyword evidence="4 5" id="KW-0413">Isomerase</keyword>
<dbReference type="NCBIfam" id="NF004326">
    <property type="entry name" value="PRK05720.1"/>
    <property type="match status" value="1"/>
</dbReference>
<dbReference type="NCBIfam" id="TIGR00524">
    <property type="entry name" value="eIF-2B_rel"/>
    <property type="match status" value="1"/>
</dbReference>
<protein>
    <recommendedName>
        <fullName evidence="5">Methylthioribose-1-phosphate isomerase</fullName>
        <shortName evidence="5">M1Pi</shortName>
        <shortName evidence="5">MTR-1-P isomerase</shortName>
        <ecNumber evidence="5">5.3.1.23</ecNumber>
    </recommendedName>
    <alternativeName>
        <fullName evidence="5">S-methyl-5-thioribose-1-phosphate isomerase</fullName>
    </alternativeName>
</protein>
<keyword evidence="3 5" id="KW-0028">Amino-acid biosynthesis</keyword>
<dbReference type="SUPFAM" id="SSF100950">
    <property type="entry name" value="NagB/RpiA/CoA transferase-like"/>
    <property type="match status" value="1"/>
</dbReference>
<sequence length="355" mass="39247">MSLRAIEWDEHKETLKLLDQRVLPHQSNWIECLNEEDVAAAIAAMVVRGAPAIGLTAAYGILLAAIQAVKNHEALWPRLKRAEKMLIAARPTAVHLQFTLEEMLKGAEQLEDSDKTISYLLSKVRKIEQEDSLSNRNIGAHGANWLQKRRGKQPLVLLTHCNTGALATADFGTALGIIRTLQERGSISNVFVDETRPYLQGARLTAYELEAENIPYTLITDSMAAAAMRLKKVDAVIVGADRIASNGDTANKIGTYSLAVLAKAHQIPFCVAAPLATFDWSLPSGEKIPIEERPAEEMVIWNKTPIAPQNARVWNPAFDVTPFEWISAIFTEEGVIESIADLERLHQRNTPSITM</sequence>
<proteinExistence type="inferred from homology"/>
<dbReference type="RefSeq" id="WP_072873194.1">
    <property type="nucleotide sequence ID" value="NZ_FRAF01000004.1"/>
</dbReference>
<dbReference type="GO" id="GO:0019509">
    <property type="term" value="P:L-methionine salvage from methylthioadenosine"/>
    <property type="evidence" value="ECO:0007669"/>
    <property type="project" value="UniProtKB-UniRule"/>
</dbReference>
<dbReference type="InterPro" id="IPR000649">
    <property type="entry name" value="IF-2B-related"/>
</dbReference>
<dbReference type="InterPro" id="IPR011559">
    <property type="entry name" value="Initiation_fac_2B_a/b/d"/>
</dbReference>
<dbReference type="Pfam" id="PF01008">
    <property type="entry name" value="IF-2B"/>
    <property type="match status" value="1"/>
</dbReference>
<feature type="binding site" evidence="5">
    <location>
        <begin position="251"/>
        <end position="252"/>
    </location>
    <ligand>
        <name>substrate</name>
    </ligand>
</feature>
<reference evidence="7" key="1">
    <citation type="submission" date="2016-11" db="EMBL/GenBank/DDBJ databases">
        <authorList>
            <person name="Varghese N."/>
            <person name="Submissions S."/>
        </authorList>
    </citation>
    <scope>NUCLEOTIDE SEQUENCE [LARGE SCALE GENOMIC DNA]</scope>
    <source>
        <strain evidence="7">USBA-503</strain>
    </source>
</reference>
<dbReference type="GO" id="GO:0046523">
    <property type="term" value="F:S-methyl-5-thioribose-1-phosphate isomerase activity"/>
    <property type="evidence" value="ECO:0007669"/>
    <property type="project" value="UniProtKB-UniRule"/>
</dbReference>
<evidence type="ECO:0000256" key="2">
    <source>
        <dbReference type="ARBA" id="ARBA00022490"/>
    </source>
</evidence>
<dbReference type="GO" id="GO:0005737">
    <property type="term" value="C:cytoplasm"/>
    <property type="evidence" value="ECO:0007669"/>
    <property type="project" value="UniProtKB-SubCell"/>
</dbReference>
<feature type="binding site" evidence="5">
    <location>
        <begin position="48"/>
        <end position="50"/>
    </location>
    <ligand>
        <name>substrate</name>
    </ligand>
</feature>
<organism evidence="6 7">
    <name type="scientific">Alicyclobacillus tolerans</name>
    <dbReference type="NCBI Taxonomy" id="90970"/>
    <lineage>
        <taxon>Bacteria</taxon>
        <taxon>Bacillati</taxon>
        <taxon>Bacillota</taxon>
        <taxon>Bacilli</taxon>
        <taxon>Bacillales</taxon>
        <taxon>Alicyclobacillaceae</taxon>
        <taxon>Alicyclobacillus</taxon>
    </lineage>
</organism>
<dbReference type="FunFam" id="1.20.120.420:FF:000003">
    <property type="entry name" value="Methylthioribose-1-phosphate isomerase"/>
    <property type="match status" value="1"/>
</dbReference>
<evidence type="ECO:0000256" key="3">
    <source>
        <dbReference type="ARBA" id="ARBA00022605"/>
    </source>
</evidence>
<feature type="binding site" evidence="5">
    <location>
        <position position="200"/>
    </location>
    <ligand>
        <name>substrate</name>
    </ligand>
</feature>
<dbReference type="Gene3D" id="3.40.50.10470">
    <property type="entry name" value="Translation initiation factor eif-2b, domain 2"/>
    <property type="match status" value="1"/>
</dbReference>
<comment type="pathway">
    <text evidence="5">Amino-acid biosynthesis; L-methionine biosynthesis via salvage pathway; L-methionine from S-methyl-5-thio-alpha-D-ribose 1-phosphate: step 1/6.</text>
</comment>
<dbReference type="Gene3D" id="1.20.120.420">
    <property type="entry name" value="translation initiation factor eif-2b, domain 1"/>
    <property type="match status" value="1"/>
</dbReference>
<evidence type="ECO:0000256" key="5">
    <source>
        <dbReference type="HAMAP-Rule" id="MF_01678"/>
    </source>
</evidence>
<dbReference type="PANTHER" id="PTHR43475">
    <property type="entry name" value="METHYLTHIORIBOSE-1-PHOSPHATE ISOMERASE"/>
    <property type="match status" value="1"/>
</dbReference>
<evidence type="ECO:0000256" key="1">
    <source>
        <dbReference type="ARBA" id="ARBA00004496"/>
    </source>
</evidence>
<dbReference type="EC" id="5.3.1.23" evidence="5"/>
<dbReference type="InterPro" id="IPR042529">
    <property type="entry name" value="IF_2B-like_C"/>
</dbReference>
<gene>
    <name evidence="5" type="primary">mtnA</name>
    <name evidence="6" type="ORF">SAMN05443507_104120</name>
</gene>
<dbReference type="Proteomes" id="UP000184016">
    <property type="component" value="Unassembled WGS sequence"/>
</dbReference>
<evidence type="ECO:0000313" key="7">
    <source>
        <dbReference type="Proteomes" id="UP000184016"/>
    </source>
</evidence>
<feature type="site" description="Transition state stabilizer" evidence="5">
    <location>
        <position position="161"/>
    </location>
</feature>